<name>A0A1L2JMR1_9CREN</name>
<dbReference type="GO" id="GO:0006412">
    <property type="term" value="P:translation"/>
    <property type="evidence" value="ECO:0007669"/>
    <property type="project" value="InterPro"/>
</dbReference>
<dbReference type="Pfam" id="PF01283">
    <property type="entry name" value="Ribosomal_S26e"/>
    <property type="match status" value="1"/>
</dbReference>
<evidence type="ECO:0000256" key="2">
    <source>
        <dbReference type="ARBA" id="ARBA00023274"/>
    </source>
</evidence>
<keyword evidence="1 3" id="KW-0689">Ribosomal protein</keyword>
<organism evidence="3">
    <name type="scientific">uncultured korarchaeote</name>
    <dbReference type="NCBI Taxonomy" id="161241"/>
    <lineage>
        <taxon>Archaea</taxon>
        <taxon>Thermoproteota</taxon>
        <taxon>environmental samples</taxon>
    </lineage>
</organism>
<dbReference type="GO" id="GO:0003735">
    <property type="term" value="F:structural constituent of ribosome"/>
    <property type="evidence" value="ECO:0007669"/>
    <property type="project" value="InterPro"/>
</dbReference>
<dbReference type="InterPro" id="IPR038551">
    <property type="entry name" value="Ribosomal_eS26_sf"/>
</dbReference>
<keyword evidence="2" id="KW-0687">Ribonucleoprotein</keyword>
<dbReference type="InterPro" id="IPR000892">
    <property type="entry name" value="Ribosomal_eS26"/>
</dbReference>
<dbReference type="PANTHER" id="PTHR12538">
    <property type="entry name" value="40S RIBOSOMAL PROTEIN S26"/>
    <property type="match status" value="1"/>
</dbReference>
<evidence type="ECO:0000313" key="3">
    <source>
        <dbReference type="EMBL" id="AOZ56182.1"/>
    </source>
</evidence>
<dbReference type="Gene3D" id="3.30.1740.20">
    <property type="entry name" value="Ribosomal protein S26e"/>
    <property type="match status" value="1"/>
</dbReference>
<dbReference type="EMBL" id="KX765096">
    <property type="protein sequence ID" value="AOZ56182.1"/>
    <property type="molecule type" value="Genomic_DNA"/>
</dbReference>
<evidence type="ECO:0000256" key="1">
    <source>
        <dbReference type="ARBA" id="ARBA00022980"/>
    </source>
</evidence>
<reference evidence="3" key="1">
    <citation type="journal article" date="2017" name="Nature">
        <title>Metagenomic exploration of ASGARD archaea illuminates the origin of cellular complexity in eukaryotes.</title>
        <authorList>
            <person name="Zaremba-Niedzwiedzka K."/>
            <person name="Caceres E.F."/>
            <person name="Saw J.H.W."/>
            <person name="Backstrom D."/>
            <person name="Juzokaite L."/>
            <person name="Vancaester E."/>
            <person name="Seitz K.W."/>
            <person name="Anantharaman K."/>
            <person name="Starnawski P."/>
            <person name="Kjeldsen K.U."/>
            <person name="Stott M.B."/>
            <person name="Nunoura T."/>
            <person name="Banfield J.F."/>
            <person name="Schramm A."/>
            <person name="Baker B.J."/>
            <person name="Spang A."/>
            <person name="Ettema T.J.G."/>
        </authorList>
    </citation>
    <scope>NUCLEOTIDE SEQUENCE</scope>
    <source>
        <strain evidence="3">TIV_1</strain>
    </source>
</reference>
<accession>A0A1L2JMR1</accession>
<proteinExistence type="predicted"/>
<dbReference type="AlphaFoldDB" id="A0A1L2JMR1"/>
<dbReference type="GO" id="GO:0022627">
    <property type="term" value="C:cytosolic small ribosomal subunit"/>
    <property type="evidence" value="ECO:0007669"/>
    <property type="project" value="TreeGrafter"/>
</dbReference>
<dbReference type="NCBIfam" id="NF006816">
    <property type="entry name" value="PRK09335.1"/>
    <property type="match status" value="1"/>
</dbReference>
<dbReference type="PANTHER" id="PTHR12538:SF0">
    <property type="entry name" value="40S RIBOSOMAL PROTEIN S26"/>
    <property type="match status" value="1"/>
</dbReference>
<protein>
    <submittedName>
        <fullName evidence="3">Ribosomal protein S26</fullName>
    </submittedName>
</protein>
<sequence length="111" mass="12758">MAKKRKNRGRKLSGAGHQRTVQCYQCNKVIPADKAVKVTRRYLVLDSSLARELKKQGTFISSRKETKYYCVSCAVYLGIVKVRSREERKIRVPLQVGERKVKQGPPPRIKI</sequence>
<dbReference type="GO" id="GO:0003729">
    <property type="term" value="F:mRNA binding"/>
    <property type="evidence" value="ECO:0007669"/>
    <property type="project" value="TreeGrafter"/>
</dbReference>